<dbReference type="Proteomes" id="UP001064971">
    <property type="component" value="Chromosome"/>
</dbReference>
<proteinExistence type="predicted"/>
<evidence type="ECO:0000313" key="2">
    <source>
        <dbReference type="Proteomes" id="UP001064971"/>
    </source>
</evidence>
<sequence>MREYEKDFGGLPVQVGVYDIEVSFSAPYWDGLGAVLPDLRKDVTELADAPSLAVYDPQREEWGGDEERT</sequence>
<evidence type="ECO:0000313" key="1">
    <source>
        <dbReference type="EMBL" id="BDP41326.1"/>
    </source>
</evidence>
<dbReference type="EMBL" id="AP026560">
    <property type="protein sequence ID" value="BDP41326.1"/>
    <property type="molecule type" value="Genomic_DNA"/>
</dbReference>
<protein>
    <submittedName>
        <fullName evidence="1">Uncharacterized protein</fullName>
    </submittedName>
</protein>
<organism evidence="1 2">
    <name type="scientific">Deinococcus aetherius</name>
    <dbReference type="NCBI Taxonomy" id="200252"/>
    <lineage>
        <taxon>Bacteria</taxon>
        <taxon>Thermotogati</taxon>
        <taxon>Deinococcota</taxon>
        <taxon>Deinococci</taxon>
        <taxon>Deinococcales</taxon>
        <taxon>Deinococcaceae</taxon>
        <taxon>Deinococcus</taxon>
    </lineage>
</organism>
<name>A0ABN6RDE0_9DEIO</name>
<accession>A0ABN6RDE0</accession>
<reference evidence="1" key="1">
    <citation type="submission" date="2022-07" db="EMBL/GenBank/DDBJ databases">
        <title>Complete Genome Sequence of the Radioresistant Bacterium Deinococcus aetherius ST0316, Isolated from the Air Dust collected in Lower Stratosphere above Japan.</title>
        <authorList>
            <person name="Satoh K."/>
            <person name="Hagiwara K."/>
            <person name="Katsumata K."/>
            <person name="Kubo A."/>
            <person name="Yokobori S."/>
            <person name="Yamagishi A."/>
            <person name="Oono Y."/>
            <person name="Narumi I."/>
        </authorList>
    </citation>
    <scope>NUCLEOTIDE SEQUENCE</scope>
    <source>
        <strain evidence="1">ST0316</strain>
    </source>
</reference>
<keyword evidence="2" id="KW-1185">Reference proteome</keyword>
<gene>
    <name evidence="1" type="ORF">DAETH_12950</name>
</gene>